<feature type="region of interest" description="Disordered" evidence="1">
    <location>
        <begin position="1"/>
        <end position="49"/>
    </location>
</feature>
<proteinExistence type="predicted"/>
<feature type="compositionally biased region" description="Polar residues" evidence="1">
    <location>
        <begin position="33"/>
        <end position="49"/>
    </location>
</feature>
<feature type="compositionally biased region" description="Low complexity" evidence="1">
    <location>
        <begin position="22"/>
        <end position="32"/>
    </location>
</feature>
<dbReference type="Proteomes" id="UP000050741">
    <property type="component" value="Unassembled WGS sequence"/>
</dbReference>
<name>A0A183CSP1_GLOPA</name>
<dbReference type="AlphaFoldDB" id="A0A183CSP1"/>
<reference evidence="3" key="2">
    <citation type="submission" date="2016-06" db="UniProtKB">
        <authorList>
            <consortium name="WormBaseParasite"/>
        </authorList>
    </citation>
    <scope>IDENTIFICATION</scope>
</reference>
<feature type="compositionally biased region" description="Polar residues" evidence="1">
    <location>
        <begin position="1"/>
        <end position="10"/>
    </location>
</feature>
<organism evidence="2 3">
    <name type="scientific">Globodera pallida</name>
    <name type="common">Potato cyst nematode worm</name>
    <name type="synonym">Heterodera pallida</name>
    <dbReference type="NCBI Taxonomy" id="36090"/>
    <lineage>
        <taxon>Eukaryota</taxon>
        <taxon>Metazoa</taxon>
        <taxon>Ecdysozoa</taxon>
        <taxon>Nematoda</taxon>
        <taxon>Chromadorea</taxon>
        <taxon>Rhabditida</taxon>
        <taxon>Tylenchina</taxon>
        <taxon>Tylenchomorpha</taxon>
        <taxon>Tylenchoidea</taxon>
        <taxon>Heteroderidae</taxon>
        <taxon>Heteroderinae</taxon>
        <taxon>Globodera</taxon>
    </lineage>
</organism>
<evidence type="ECO:0000256" key="1">
    <source>
        <dbReference type="SAM" id="MobiDB-lite"/>
    </source>
</evidence>
<evidence type="ECO:0000313" key="2">
    <source>
        <dbReference type="Proteomes" id="UP000050741"/>
    </source>
</evidence>
<keyword evidence="2" id="KW-1185">Reference proteome</keyword>
<reference evidence="2" key="1">
    <citation type="submission" date="2014-05" db="EMBL/GenBank/DDBJ databases">
        <title>The genome and life-stage specific transcriptomes of Globodera pallida elucidate key aspects of plant parasitism by a cyst nematode.</title>
        <authorList>
            <person name="Cotton J.A."/>
            <person name="Lilley C.J."/>
            <person name="Jones L.M."/>
            <person name="Kikuchi T."/>
            <person name="Reid A.J."/>
            <person name="Thorpe P."/>
            <person name="Tsai I.J."/>
            <person name="Beasley H."/>
            <person name="Blok V."/>
            <person name="Cock P.J.A."/>
            <person name="Van den Akker S.E."/>
            <person name="Holroyd N."/>
            <person name="Hunt M."/>
            <person name="Mantelin S."/>
            <person name="Naghra H."/>
            <person name="Pain A."/>
            <person name="Palomares-Rius J.E."/>
            <person name="Zarowiecki M."/>
            <person name="Berriman M."/>
            <person name="Jones J.T."/>
            <person name="Urwin P.E."/>
        </authorList>
    </citation>
    <scope>NUCLEOTIDE SEQUENCE [LARGE SCALE GENOMIC DNA]</scope>
    <source>
        <strain evidence="2">Lindley</strain>
    </source>
</reference>
<protein>
    <submittedName>
        <fullName evidence="3">Mastermind</fullName>
    </submittedName>
</protein>
<sequence length="49" mass="5641">FHQMQSQQHLEQAGAPYGLSHQQMAWQGQQQQNLAPTSLQQQDRQGPLR</sequence>
<evidence type="ECO:0000313" key="3">
    <source>
        <dbReference type="WBParaSite" id="GPLIN_001589900"/>
    </source>
</evidence>
<dbReference type="WBParaSite" id="GPLIN_001589900">
    <property type="protein sequence ID" value="GPLIN_001589900"/>
    <property type="gene ID" value="GPLIN_001589900"/>
</dbReference>
<accession>A0A183CSP1</accession>